<evidence type="ECO:0000313" key="3">
    <source>
        <dbReference type="EMBL" id="MUG70832.1"/>
    </source>
</evidence>
<dbReference type="AlphaFoldDB" id="A0A7X2Z9P2"/>
<dbReference type="RefSeq" id="WP_155614516.1">
    <property type="nucleotide sequence ID" value="NZ_WNZX01000006.1"/>
</dbReference>
<dbReference type="InterPro" id="IPR001387">
    <property type="entry name" value="Cro/C1-type_HTH"/>
</dbReference>
<dbReference type="Gene3D" id="1.10.260.40">
    <property type="entry name" value="lambda repressor-like DNA-binding domains"/>
    <property type="match status" value="1"/>
</dbReference>
<organism evidence="3 4">
    <name type="scientific">Paenibacillus validus</name>
    <dbReference type="NCBI Taxonomy" id="44253"/>
    <lineage>
        <taxon>Bacteria</taxon>
        <taxon>Bacillati</taxon>
        <taxon>Bacillota</taxon>
        <taxon>Bacilli</taxon>
        <taxon>Bacillales</taxon>
        <taxon>Paenibacillaceae</taxon>
        <taxon>Paenibacillus</taxon>
    </lineage>
</organism>
<keyword evidence="1" id="KW-0238">DNA-binding</keyword>
<gene>
    <name evidence="3" type="ORF">GNP93_09085</name>
</gene>
<evidence type="ECO:0000256" key="1">
    <source>
        <dbReference type="ARBA" id="ARBA00023125"/>
    </source>
</evidence>
<accession>A0A7X2Z9P2</accession>
<dbReference type="EMBL" id="WNZX01000006">
    <property type="protein sequence ID" value="MUG70832.1"/>
    <property type="molecule type" value="Genomic_DNA"/>
</dbReference>
<dbReference type="PANTHER" id="PTHR46558">
    <property type="entry name" value="TRACRIPTIONAL REGULATORY PROTEIN-RELATED-RELATED"/>
    <property type="match status" value="1"/>
</dbReference>
<dbReference type="SUPFAM" id="SSF47413">
    <property type="entry name" value="lambda repressor-like DNA-binding domains"/>
    <property type="match status" value="1"/>
</dbReference>
<dbReference type="CDD" id="cd00093">
    <property type="entry name" value="HTH_XRE"/>
    <property type="match status" value="1"/>
</dbReference>
<dbReference type="Pfam" id="PF01381">
    <property type="entry name" value="HTH_3"/>
    <property type="match status" value="1"/>
</dbReference>
<evidence type="ECO:0000259" key="2">
    <source>
        <dbReference type="PROSITE" id="PS50943"/>
    </source>
</evidence>
<dbReference type="GO" id="GO:0003677">
    <property type="term" value="F:DNA binding"/>
    <property type="evidence" value="ECO:0007669"/>
    <property type="project" value="UniProtKB-KW"/>
</dbReference>
<dbReference type="PROSITE" id="PS50943">
    <property type="entry name" value="HTH_CROC1"/>
    <property type="match status" value="1"/>
</dbReference>
<protein>
    <submittedName>
        <fullName evidence="3">Helix-turn-helix domain-containing protein</fullName>
    </submittedName>
</protein>
<dbReference type="Proteomes" id="UP000450917">
    <property type="component" value="Unassembled WGS sequence"/>
</dbReference>
<dbReference type="InterPro" id="IPR010982">
    <property type="entry name" value="Lambda_DNA-bd_dom_sf"/>
</dbReference>
<feature type="domain" description="HTH cro/C1-type" evidence="2">
    <location>
        <begin position="7"/>
        <end position="61"/>
    </location>
</feature>
<evidence type="ECO:0000313" key="4">
    <source>
        <dbReference type="Proteomes" id="UP000450917"/>
    </source>
</evidence>
<keyword evidence="4" id="KW-1185">Reference proteome</keyword>
<name>A0A7X2Z9P2_9BACL</name>
<proteinExistence type="predicted"/>
<comment type="caution">
    <text evidence="3">The sequence shown here is derived from an EMBL/GenBank/DDBJ whole genome shotgun (WGS) entry which is preliminary data.</text>
</comment>
<dbReference type="SMART" id="SM00530">
    <property type="entry name" value="HTH_XRE"/>
    <property type="match status" value="1"/>
</dbReference>
<dbReference type="PANTHER" id="PTHR46558:SF11">
    <property type="entry name" value="HTH-TYPE TRANSCRIPTIONAL REGULATOR XRE"/>
    <property type="match status" value="1"/>
</dbReference>
<sequence>MSYYTRIAALRDKRGLTQEELADLLGISRAALSHYEKNRRKPDFHTLTKLSDFFNVTIDYLIGRPPQWLDNNVNDHIPIHSLKEEDIFRMVELRWEGLLLTTDETKKVLNIVQKKKQL</sequence>
<reference evidence="3 4" key="1">
    <citation type="submission" date="2019-11" db="EMBL/GenBank/DDBJ databases">
        <title>Draft genome sequences of five Paenibacillus species of dairy origin.</title>
        <authorList>
            <person name="Olajide A.M."/>
            <person name="Chen S."/>
            <person name="Lapointe G."/>
        </authorList>
    </citation>
    <scope>NUCLEOTIDE SEQUENCE [LARGE SCALE GENOMIC DNA]</scope>
    <source>
        <strain evidence="3 4">2CS3</strain>
    </source>
</reference>